<reference evidence="2 3" key="1">
    <citation type="journal article" date="2019" name="Sci. Rep.">
        <title>Orb-weaving spider Araneus ventricosus genome elucidates the spidroin gene catalogue.</title>
        <authorList>
            <person name="Kono N."/>
            <person name="Nakamura H."/>
            <person name="Ohtoshi R."/>
            <person name="Moran D.A.P."/>
            <person name="Shinohara A."/>
            <person name="Yoshida Y."/>
            <person name="Fujiwara M."/>
            <person name="Mori M."/>
            <person name="Tomita M."/>
            <person name="Arakawa K."/>
        </authorList>
    </citation>
    <scope>NUCLEOTIDE SEQUENCE [LARGE SCALE GENOMIC DNA]</scope>
</reference>
<evidence type="ECO:0000313" key="3">
    <source>
        <dbReference type="Proteomes" id="UP000499080"/>
    </source>
</evidence>
<dbReference type="EMBL" id="BGPR01136614">
    <property type="protein sequence ID" value="GBN58259.1"/>
    <property type="molecule type" value="Genomic_DNA"/>
</dbReference>
<accession>A0A4Y2Q5V0</accession>
<gene>
    <name evidence="2" type="ORF">AVEN_14433_1</name>
    <name evidence="1" type="ORF">AVEN_8112_1</name>
</gene>
<protein>
    <submittedName>
        <fullName evidence="2">Uncharacterized protein</fullName>
    </submittedName>
</protein>
<sequence length="138" mass="15863">MSSIQLVLFLSYPVHILTGGQQDFTINGFLPKFDAIPQFRRKCPEFLPSVFIDRPTDRHSSKKVLRDTGRSENRRFIKISMSNFFDDCNAFSFHTSHTQEVKRIIGRTQLPAKILRYENTPVKISGVSNHVPARGRVI</sequence>
<proteinExistence type="predicted"/>
<dbReference type="AlphaFoldDB" id="A0A4Y2Q5V0"/>
<evidence type="ECO:0000313" key="1">
    <source>
        <dbReference type="EMBL" id="GBN58259.1"/>
    </source>
</evidence>
<keyword evidence="3" id="KW-1185">Reference proteome</keyword>
<dbReference type="EMBL" id="BGPR01136625">
    <property type="protein sequence ID" value="GBN58280.1"/>
    <property type="molecule type" value="Genomic_DNA"/>
</dbReference>
<dbReference type="Proteomes" id="UP000499080">
    <property type="component" value="Unassembled WGS sequence"/>
</dbReference>
<name>A0A4Y2Q5V0_ARAVE</name>
<organism evidence="2 3">
    <name type="scientific">Araneus ventricosus</name>
    <name type="common">Orbweaver spider</name>
    <name type="synonym">Epeira ventricosa</name>
    <dbReference type="NCBI Taxonomy" id="182803"/>
    <lineage>
        <taxon>Eukaryota</taxon>
        <taxon>Metazoa</taxon>
        <taxon>Ecdysozoa</taxon>
        <taxon>Arthropoda</taxon>
        <taxon>Chelicerata</taxon>
        <taxon>Arachnida</taxon>
        <taxon>Araneae</taxon>
        <taxon>Araneomorphae</taxon>
        <taxon>Entelegynae</taxon>
        <taxon>Araneoidea</taxon>
        <taxon>Araneidae</taxon>
        <taxon>Araneus</taxon>
    </lineage>
</organism>
<evidence type="ECO:0000313" key="2">
    <source>
        <dbReference type="EMBL" id="GBN58280.1"/>
    </source>
</evidence>
<comment type="caution">
    <text evidence="2">The sequence shown here is derived from an EMBL/GenBank/DDBJ whole genome shotgun (WGS) entry which is preliminary data.</text>
</comment>